<name>A0ABY3WQN3_9ACTN</name>
<evidence type="ECO:0000313" key="1">
    <source>
        <dbReference type="EMBL" id="UNM14959.1"/>
    </source>
</evidence>
<dbReference type="EMBL" id="CP071872">
    <property type="protein sequence ID" value="UNM14959.1"/>
    <property type="molecule type" value="Genomic_DNA"/>
</dbReference>
<reference evidence="1 2" key="1">
    <citation type="submission" date="2021-03" db="EMBL/GenBank/DDBJ databases">
        <title>Complete genome of Streptomyces formicae strain 1H-GS9 (DSM 100524).</title>
        <authorList>
            <person name="Atanasov K.E."/>
            <person name="Altabella T."/>
            <person name="Ferrer A."/>
        </authorList>
    </citation>
    <scope>NUCLEOTIDE SEQUENCE [LARGE SCALE GENOMIC DNA]</scope>
    <source>
        <strain evidence="1 2">1H-GS9</strain>
    </source>
</reference>
<sequence length="1038" mass="111947">MADMRTVEVNLGGPEPGQQLIVPLTEVSPGIGVCHLDLSDIRSLWKNFAGPVSEAGNLKKVSHLPSWGSNWDPCGAMGFNAYVQQLISLLREGSKAGKTLLENVLNLSPVPYLFAINREAVYPGSILGGTDLNQDIGGAGENRQILLDTQGRDSGIRVVVFNGGTNILNSWVAPRNMLRSADGTGTYAIMSLPWGAVLQYQGHILRPEIMLGSLLAHASLILTGAMDYTEVHVPLSLKNQYFVTQKMPMWQVHTTGNHAAIRYLNALDFEFDLTKAYRDSLDLAKAFAEKATESTAKSTAKAVETAREKVLGLTEADISKDFGLPRRHSFTPHGPHYILQAMLRSSPARFKNAYAVDAAKAWTHRYLTRPVLLWDPSRKSDFAKSVVNDIWDAASKVLVVAVAGEALITPDRFFSANALFELAADKTFAPGTAGVTPSAVLFRLVSPSTIFAMKNDIEKLAFISEFNMKKEAEGKKIRYQPNDPTLRDLVFESMGKGSSTTYAETSLLDKIRDAARVVFNTEYAHAIVDNSIDVGTHAAIADWGATVLDKDWAAFLTTYGIPGLRPAQSTLANLKDIFSTALPVLDYIPTGSLKDWVSTIGETEDEKRKIFLVKNGIIPDQKCVKPDADDASVLRSQLKKDESECEALFVVAPSDALGPLPKAPDRAPVVVLSGTPGLHYALIIVPEKSGYAADGSPSEAACYLVDCGSSRVSSADIDAHAGEVTRMLQQYAPRNTGKIVIDQVYVTSPRADCCNLLPKVLDANTTVKGITCGGLPYRYSALTGISGGVNMLEWMEGKLAPTDKATVDRVKNAAQFMKAVLSSANVVIDGVNKLIDDFLTGSAGSDGETGSNIRWLRATDGNLIFPEAVSGNGKLFCLAANQGANASQALDDDNGLVLLFVHRDLRLLLTGHAGDVPLRTVTSQRSALAAIGNGGYDPLLRTDEMFLAIWGYGAPLSSAQLAWRTPEEVKAGDLYPQVAFTTPGVEPGLMAKESSSLIVAGHCQVKPPPNGHQFLRRYEISQPGSKLPSCVYQFSSVV</sequence>
<gene>
    <name evidence="1" type="ORF">J4032_28955</name>
</gene>
<dbReference type="Gene3D" id="3.90.1240.10">
    <property type="entry name" value="Metalloproteases ('zincins'), catalytic domain like"/>
    <property type="match status" value="1"/>
</dbReference>
<organism evidence="1 2">
    <name type="scientific">Streptomyces formicae</name>
    <dbReference type="NCBI Taxonomy" id="1616117"/>
    <lineage>
        <taxon>Bacteria</taxon>
        <taxon>Bacillati</taxon>
        <taxon>Actinomycetota</taxon>
        <taxon>Actinomycetes</taxon>
        <taxon>Kitasatosporales</taxon>
        <taxon>Streptomycetaceae</taxon>
        <taxon>Streptomyces</taxon>
    </lineage>
</organism>
<evidence type="ECO:0000313" key="2">
    <source>
        <dbReference type="Proteomes" id="UP000828924"/>
    </source>
</evidence>
<dbReference type="Proteomes" id="UP000828924">
    <property type="component" value="Chromosome"/>
</dbReference>
<proteinExistence type="predicted"/>
<accession>A0ABY3WQN3</accession>
<dbReference type="RefSeq" id="WP_242335710.1">
    <property type="nucleotide sequence ID" value="NZ_CP071872.1"/>
</dbReference>
<protein>
    <submittedName>
        <fullName evidence="1">Uncharacterized protein</fullName>
    </submittedName>
</protein>
<keyword evidence="2" id="KW-1185">Reference proteome</keyword>